<comment type="caution">
    <text evidence="1">The sequence shown here is derived from an EMBL/GenBank/DDBJ whole genome shotgun (WGS) entry which is preliminary data.</text>
</comment>
<dbReference type="NCBIfam" id="NF005679">
    <property type="entry name" value="PRK07475.1"/>
    <property type="match status" value="1"/>
</dbReference>
<dbReference type="GO" id="GO:0016855">
    <property type="term" value="F:racemase and epimerase activity, acting on amino acids and derivatives"/>
    <property type="evidence" value="ECO:0007669"/>
    <property type="project" value="InterPro"/>
</dbReference>
<dbReference type="Proteomes" id="UP000436694">
    <property type="component" value="Unassembled WGS sequence"/>
</dbReference>
<organism evidence="1 2">
    <name type="scientific">Tritonibacter aquimaris</name>
    <dbReference type="NCBI Taxonomy" id="2663379"/>
    <lineage>
        <taxon>Bacteria</taxon>
        <taxon>Pseudomonadati</taxon>
        <taxon>Pseudomonadota</taxon>
        <taxon>Alphaproteobacteria</taxon>
        <taxon>Rhodobacterales</taxon>
        <taxon>Paracoccaceae</taxon>
        <taxon>Tritonibacter</taxon>
    </lineage>
</organism>
<reference evidence="1 2" key="1">
    <citation type="submission" date="2019-10" db="EMBL/GenBank/DDBJ databases">
        <title>Epibacterium sp. nov., isolated from seawater.</title>
        <authorList>
            <person name="Zhang X."/>
            <person name="Li N."/>
        </authorList>
    </citation>
    <scope>NUCLEOTIDE SEQUENCE [LARGE SCALE GENOMIC DNA]</scope>
    <source>
        <strain evidence="1 2">SM1969</strain>
    </source>
</reference>
<dbReference type="InterPro" id="IPR001920">
    <property type="entry name" value="Asp/Glu_race"/>
</dbReference>
<keyword evidence="2" id="KW-1185">Reference proteome</keyword>
<gene>
    <name evidence="1" type="ORF">GG681_14095</name>
</gene>
<dbReference type="Gene3D" id="3.40.50.1860">
    <property type="match status" value="1"/>
</dbReference>
<evidence type="ECO:0000313" key="1">
    <source>
        <dbReference type="EMBL" id="MQY43772.1"/>
    </source>
</evidence>
<sequence length="229" mass="24218">MITKPTIGILMLNTQFPRFVGDIGNPETFDFPVKFRTVNCANAASVVFDDPLKLLPDFVEAGRDLIAQGCGALTTSCGFLSLLQTELKAELGVPFASSSLMQLPLIEATLPAGKEAVVLTISKDSLSPNHLRAAGARADTRIMGMPPAGAFASAILTDQTELDHAACQSEMIAQAQALMTEKTGAIVLECTNMAPYAAEIAQATGCPVFSIVSFINWFHAGLAPIAYPQ</sequence>
<protein>
    <submittedName>
        <fullName evidence="1">Aspartate/glutamate racemase family protein</fullName>
    </submittedName>
</protein>
<dbReference type="RefSeq" id="WP_153548673.1">
    <property type="nucleotide sequence ID" value="NZ_WIXK01000008.1"/>
</dbReference>
<name>A0A844B0G3_9RHOB</name>
<dbReference type="AlphaFoldDB" id="A0A844B0G3"/>
<accession>A0A844B0G3</accession>
<evidence type="ECO:0000313" key="2">
    <source>
        <dbReference type="Proteomes" id="UP000436694"/>
    </source>
</evidence>
<proteinExistence type="predicted"/>
<dbReference type="EMBL" id="WIXK01000008">
    <property type="protein sequence ID" value="MQY43772.1"/>
    <property type="molecule type" value="Genomic_DNA"/>
</dbReference>